<dbReference type="STRING" id="946122.A0A0C2WWE0"/>
<evidence type="ECO:0000313" key="4">
    <source>
        <dbReference type="Proteomes" id="UP000054549"/>
    </source>
</evidence>
<dbReference type="InParanoid" id="A0A0C2WWE0"/>
<dbReference type="InterPro" id="IPR006861">
    <property type="entry name" value="HABP4_PAIRBP1-bd"/>
</dbReference>
<dbReference type="AlphaFoldDB" id="A0A0C2WWE0"/>
<accession>A0A0C2WWE0</accession>
<protein>
    <recommendedName>
        <fullName evidence="2">Hyaluronan/mRNA-binding protein domain-containing protein</fullName>
    </recommendedName>
</protein>
<organism evidence="3 4">
    <name type="scientific">Amanita muscaria (strain Koide BX008)</name>
    <dbReference type="NCBI Taxonomy" id="946122"/>
    <lineage>
        <taxon>Eukaryota</taxon>
        <taxon>Fungi</taxon>
        <taxon>Dikarya</taxon>
        <taxon>Basidiomycota</taxon>
        <taxon>Agaricomycotina</taxon>
        <taxon>Agaricomycetes</taxon>
        <taxon>Agaricomycetidae</taxon>
        <taxon>Agaricales</taxon>
        <taxon>Pluteineae</taxon>
        <taxon>Amanitaceae</taxon>
        <taxon>Amanita</taxon>
    </lineage>
</organism>
<name>A0A0C2WWE0_AMAMK</name>
<evidence type="ECO:0000313" key="3">
    <source>
        <dbReference type="EMBL" id="KIL66112.1"/>
    </source>
</evidence>
<feature type="compositionally biased region" description="Basic and acidic residues" evidence="1">
    <location>
        <begin position="1"/>
        <end position="28"/>
    </location>
</feature>
<feature type="region of interest" description="Disordered" evidence="1">
    <location>
        <begin position="1"/>
        <end position="43"/>
    </location>
</feature>
<sequence length="132" mass="14452">MTRTERASYPRAVIRDRSMSRTGLDNHIRKGGAGRHNWGGIQDEPKLELEALSDEERELAEENEGSIPNGDARGQVNKNKDNKKPILSKSTSSLSAEELQAAKTIRKNALKKKDIDLATIARTSSAVSSSPP</sequence>
<dbReference type="Pfam" id="PF04774">
    <property type="entry name" value="HABP4_PAI-RBP1"/>
    <property type="match status" value="1"/>
</dbReference>
<gene>
    <name evidence="3" type="ORF">M378DRAFT_63872</name>
</gene>
<dbReference type="Proteomes" id="UP000054549">
    <property type="component" value="Unassembled WGS sequence"/>
</dbReference>
<proteinExistence type="predicted"/>
<feature type="region of interest" description="Disordered" evidence="1">
    <location>
        <begin position="55"/>
        <end position="96"/>
    </location>
</feature>
<dbReference type="OrthoDB" id="2562681at2759"/>
<dbReference type="EMBL" id="KN818238">
    <property type="protein sequence ID" value="KIL66112.1"/>
    <property type="molecule type" value="Genomic_DNA"/>
</dbReference>
<keyword evidence="4" id="KW-1185">Reference proteome</keyword>
<feature type="non-terminal residue" evidence="3">
    <location>
        <position position="132"/>
    </location>
</feature>
<reference evidence="3 4" key="1">
    <citation type="submission" date="2014-04" db="EMBL/GenBank/DDBJ databases">
        <title>Evolutionary Origins and Diversification of the Mycorrhizal Mutualists.</title>
        <authorList>
            <consortium name="DOE Joint Genome Institute"/>
            <consortium name="Mycorrhizal Genomics Consortium"/>
            <person name="Kohler A."/>
            <person name="Kuo A."/>
            <person name="Nagy L.G."/>
            <person name="Floudas D."/>
            <person name="Copeland A."/>
            <person name="Barry K.W."/>
            <person name="Cichocki N."/>
            <person name="Veneault-Fourrey C."/>
            <person name="LaButti K."/>
            <person name="Lindquist E.A."/>
            <person name="Lipzen A."/>
            <person name="Lundell T."/>
            <person name="Morin E."/>
            <person name="Murat C."/>
            <person name="Riley R."/>
            <person name="Ohm R."/>
            <person name="Sun H."/>
            <person name="Tunlid A."/>
            <person name="Henrissat B."/>
            <person name="Grigoriev I.V."/>
            <person name="Hibbett D.S."/>
            <person name="Martin F."/>
        </authorList>
    </citation>
    <scope>NUCLEOTIDE SEQUENCE [LARGE SCALE GENOMIC DNA]</scope>
    <source>
        <strain evidence="3 4">Koide BX008</strain>
    </source>
</reference>
<dbReference type="HOGENOM" id="CLU_126710_0_0_1"/>
<evidence type="ECO:0000256" key="1">
    <source>
        <dbReference type="SAM" id="MobiDB-lite"/>
    </source>
</evidence>
<feature type="compositionally biased region" description="Acidic residues" evidence="1">
    <location>
        <begin position="55"/>
        <end position="64"/>
    </location>
</feature>
<evidence type="ECO:0000259" key="2">
    <source>
        <dbReference type="Pfam" id="PF04774"/>
    </source>
</evidence>
<feature type="domain" description="Hyaluronan/mRNA-binding protein" evidence="2">
    <location>
        <begin position="20"/>
        <end position="105"/>
    </location>
</feature>